<evidence type="ECO:0000313" key="16">
    <source>
        <dbReference type="EMBL" id="CBH75573.1"/>
    </source>
</evidence>
<dbReference type="GO" id="GO:0005886">
    <property type="term" value="C:plasma membrane"/>
    <property type="evidence" value="ECO:0007669"/>
    <property type="project" value="UniProtKB-SubCell"/>
</dbReference>
<keyword evidence="5" id="KW-0645">Protease</keyword>
<dbReference type="InterPro" id="IPR012338">
    <property type="entry name" value="Beta-lactam/transpept-like"/>
</dbReference>
<protein>
    <submittedName>
        <fullName evidence="16">Putative Penicillin-binding protein 2 (PBP-2) (MrdA)</fullName>
    </submittedName>
</protein>
<evidence type="ECO:0000259" key="15">
    <source>
        <dbReference type="Pfam" id="PF03717"/>
    </source>
</evidence>
<evidence type="ECO:0000256" key="7">
    <source>
        <dbReference type="ARBA" id="ARBA00022801"/>
    </source>
</evidence>
<gene>
    <name evidence="16" type="ORF">CARN1_2643</name>
</gene>
<evidence type="ECO:0000256" key="4">
    <source>
        <dbReference type="ARBA" id="ARBA00022519"/>
    </source>
</evidence>
<evidence type="ECO:0000256" key="11">
    <source>
        <dbReference type="ARBA" id="ARBA00023136"/>
    </source>
</evidence>
<evidence type="ECO:0000256" key="13">
    <source>
        <dbReference type="SAM" id="Phobius"/>
    </source>
</evidence>
<organism evidence="16">
    <name type="scientific">mine drainage metagenome</name>
    <dbReference type="NCBI Taxonomy" id="410659"/>
    <lineage>
        <taxon>unclassified sequences</taxon>
        <taxon>metagenomes</taxon>
        <taxon>ecological metagenomes</taxon>
    </lineage>
</organism>
<dbReference type="InterPro" id="IPR050515">
    <property type="entry name" value="Beta-lactam/transpept"/>
</dbReference>
<dbReference type="Gene3D" id="3.40.710.10">
    <property type="entry name" value="DD-peptidase/beta-lactamase superfamily"/>
    <property type="match status" value="1"/>
</dbReference>
<name>E6PGI5_9ZZZZ</name>
<dbReference type="GO" id="GO:0006508">
    <property type="term" value="P:proteolysis"/>
    <property type="evidence" value="ECO:0007669"/>
    <property type="project" value="UniProtKB-KW"/>
</dbReference>
<dbReference type="SUPFAM" id="SSF56519">
    <property type="entry name" value="Penicillin binding protein dimerisation domain"/>
    <property type="match status" value="1"/>
</dbReference>
<reference evidence="16" key="1">
    <citation type="submission" date="2009-10" db="EMBL/GenBank/DDBJ databases">
        <title>Diversity of trophic interactions inside an arsenic-rich microbial ecosystem.</title>
        <authorList>
            <person name="Bertin P.N."/>
            <person name="Heinrich-Salmeron A."/>
            <person name="Pelletier E."/>
            <person name="Goulhen-Chollet F."/>
            <person name="Arsene-Ploetze F."/>
            <person name="Gallien S."/>
            <person name="Calteau A."/>
            <person name="Vallenet D."/>
            <person name="Casiot C."/>
            <person name="Chane-Woon-Ming B."/>
            <person name="Giloteaux L."/>
            <person name="Barakat M."/>
            <person name="Bonnefoy V."/>
            <person name="Bruneel O."/>
            <person name="Chandler M."/>
            <person name="Cleiss J."/>
            <person name="Duran R."/>
            <person name="Elbaz-Poulichet F."/>
            <person name="Fonknechten N."/>
            <person name="Lauga B."/>
            <person name="Mornico D."/>
            <person name="Ortet P."/>
            <person name="Schaeffer C."/>
            <person name="Siguier P."/>
            <person name="Alexander Thil Smith A."/>
            <person name="Van Dorsselaer A."/>
            <person name="Weissenbach J."/>
            <person name="Medigue C."/>
            <person name="Le Paslier D."/>
        </authorList>
    </citation>
    <scope>NUCLEOTIDE SEQUENCE</scope>
</reference>
<evidence type="ECO:0000256" key="10">
    <source>
        <dbReference type="ARBA" id="ARBA00022989"/>
    </source>
</evidence>
<dbReference type="Pfam" id="PF00905">
    <property type="entry name" value="Transpeptidase"/>
    <property type="match status" value="1"/>
</dbReference>
<sequence>MKDTGIWLRQRFERPARRLVGFALFAVLVFAVLLVRLVNVQIVHGSEYRAQAEANQIRLIRVAAPRGLIVDRRGRVMVRSRPSFVVALVPSLVKHLHEELQSVATTIRLPIAKLEDRLYHHRGVNYRNFAEVQTYEPYGPVVLARNLSVADVARLSELLADLPGVDIEVQAVRDYPYNKVGSLMLGYVGLITASEYKRLRPYGYSPNAVVGKDGLEYEYDRYLRGRPGGQRVVVDAAGNVVPGDRLPDKAPVPGDTLKLSVSLRLERIVESALAHGVQRVQRGESVSGAVVVEDPWTGRILAMSSYPDYNPNDFALDRSRKISFYLTDPAQPLFNRAIAAATPTGSTFKMVTGSAAITVGVIRRNQVVYDNGEWNCDGYLARDIVSGGLGYTTFVPALAASSDGYFYRLSMGLGLKRLRKFALLYGLDARSGIDLPGESKGNWPTNAWMMKNYGLPQEPSDACFLGIGQGAMQATPLQIANIASAVVNGGTLYRPHIVTRILTPDGHTIKVFPPTIIRHVPVTPKSLAAVRAGMAQVTSAVGTAYGLAIPGFPFAGKTGTVETDGGNGPNTTWFVCWAPLKHPKLVIAVYVDRSGGYGANVAAPIARKIMIRYFRLKV</sequence>
<evidence type="ECO:0000256" key="5">
    <source>
        <dbReference type="ARBA" id="ARBA00022670"/>
    </source>
</evidence>
<comment type="subcellular location">
    <subcellularLocation>
        <location evidence="2">Cell membrane</location>
    </subcellularLocation>
    <subcellularLocation>
        <location evidence="1">Membrane</location>
        <topology evidence="1">Single-pass membrane protein</topology>
    </subcellularLocation>
</comment>
<feature type="domain" description="Penicillin-binding protein dimerisation" evidence="15">
    <location>
        <begin position="62"/>
        <end position="241"/>
    </location>
</feature>
<dbReference type="InterPro" id="IPR001460">
    <property type="entry name" value="PCN-bd_Tpept"/>
</dbReference>
<dbReference type="SUPFAM" id="SSF56601">
    <property type="entry name" value="beta-lactamase/transpeptidase-like"/>
    <property type="match status" value="1"/>
</dbReference>
<accession>E6PGI5</accession>
<dbReference type="Pfam" id="PF03717">
    <property type="entry name" value="PBP_dimer"/>
    <property type="match status" value="1"/>
</dbReference>
<dbReference type="NCBIfam" id="TIGR03423">
    <property type="entry name" value="pbp2_mrdA"/>
    <property type="match status" value="1"/>
</dbReference>
<evidence type="ECO:0000256" key="6">
    <source>
        <dbReference type="ARBA" id="ARBA00022692"/>
    </source>
</evidence>
<dbReference type="PANTHER" id="PTHR30627">
    <property type="entry name" value="PEPTIDOGLYCAN D,D-TRANSPEPTIDASE"/>
    <property type="match status" value="1"/>
</dbReference>
<evidence type="ECO:0000256" key="3">
    <source>
        <dbReference type="ARBA" id="ARBA00022475"/>
    </source>
</evidence>
<dbReference type="InterPro" id="IPR017790">
    <property type="entry name" value="Penicillin-binding_protein_2"/>
</dbReference>
<dbReference type="GO" id="GO:0009002">
    <property type="term" value="F:serine-type D-Ala-D-Ala carboxypeptidase activity"/>
    <property type="evidence" value="ECO:0007669"/>
    <property type="project" value="InterPro"/>
</dbReference>
<keyword evidence="7" id="KW-0378">Hydrolase</keyword>
<dbReference type="Gene3D" id="3.90.1310.10">
    <property type="entry name" value="Penicillin-binding protein 2a (Domain 2)"/>
    <property type="match status" value="1"/>
</dbReference>
<comment type="caution">
    <text evidence="16">The sequence shown here is derived from an EMBL/GenBank/DDBJ whole genome shotgun (WGS) entry which is preliminary data.</text>
</comment>
<evidence type="ECO:0000256" key="8">
    <source>
        <dbReference type="ARBA" id="ARBA00022960"/>
    </source>
</evidence>
<feature type="domain" description="Penicillin-binding protein transpeptidase" evidence="14">
    <location>
        <begin position="288"/>
        <end position="610"/>
    </location>
</feature>
<feature type="transmembrane region" description="Helical" evidence="13">
    <location>
        <begin position="20"/>
        <end position="38"/>
    </location>
</feature>
<keyword evidence="6 13" id="KW-0812">Transmembrane</keyword>
<keyword evidence="12" id="KW-0961">Cell wall biogenesis/degradation</keyword>
<proteinExistence type="predicted"/>
<keyword evidence="11 13" id="KW-0472">Membrane</keyword>
<keyword evidence="3" id="KW-1003">Cell membrane</keyword>
<keyword evidence="9" id="KW-0573">Peptidoglycan synthesis</keyword>
<dbReference type="GO" id="GO:0071972">
    <property type="term" value="F:peptidoglycan L,D-transpeptidase activity"/>
    <property type="evidence" value="ECO:0007669"/>
    <property type="project" value="TreeGrafter"/>
</dbReference>
<dbReference type="GO" id="GO:0008658">
    <property type="term" value="F:penicillin binding"/>
    <property type="evidence" value="ECO:0007669"/>
    <property type="project" value="InterPro"/>
</dbReference>
<evidence type="ECO:0000256" key="1">
    <source>
        <dbReference type="ARBA" id="ARBA00004167"/>
    </source>
</evidence>
<evidence type="ECO:0000256" key="12">
    <source>
        <dbReference type="ARBA" id="ARBA00023316"/>
    </source>
</evidence>
<dbReference type="PANTHER" id="PTHR30627:SF2">
    <property type="entry name" value="PEPTIDOGLYCAN D,D-TRANSPEPTIDASE MRDA"/>
    <property type="match status" value="1"/>
</dbReference>
<dbReference type="InterPro" id="IPR036138">
    <property type="entry name" value="PBP_dimer_sf"/>
</dbReference>
<dbReference type="GO" id="GO:0009252">
    <property type="term" value="P:peptidoglycan biosynthetic process"/>
    <property type="evidence" value="ECO:0007669"/>
    <property type="project" value="UniProtKB-KW"/>
</dbReference>
<keyword evidence="4" id="KW-0997">Cell inner membrane</keyword>
<dbReference type="GO" id="GO:0071555">
    <property type="term" value="P:cell wall organization"/>
    <property type="evidence" value="ECO:0007669"/>
    <property type="project" value="UniProtKB-KW"/>
</dbReference>
<keyword evidence="8" id="KW-0133">Cell shape</keyword>
<evidence type="ECO:0000256" key="2">
    <source>
        <dbReference type="ARBA" id="ARBA00004236"/>
    </source>
</evidence>
<evidence type="ECO:0000259" key="14">
    <source>
        <dbReference type="Pfam" id="PF00905"/>
    </source>
</evidence>
<evidence type="ECO:0000256" key="9">
    <source>
        <dbReference type="ARBA" id="ARBA00022984"/>
    </source>
</evidence>
<dbReference type="InterPro" id="IPR005311">
    <property type="entry name" value="PBP_dimer"/>
</dbReference>
<dbReference type="AlphaFoldDB" id="E6PGI5"/>
<dbReference type="GO" id="GO:0008360">
    <property type="term" value="P:regulation of cell shape"/>
    <property type="evidence" value="ECO:0007669"/>
    <property type="project" value="UniProtKB-KW"/>
</dbReference>
<keyword evidence="10 13" id="KW-1133">Transmembrane helix</keyword>
<dbReference type="EMBL" id="CABL01000011">
    <property type="protein sequence ID" value="CBH75573.1"/>
    <property type="molecule type" value="Genomic_DNA"/>
</dbReference>